<organism evidence="5 6">
    <name type="scientific">Aciduliprofundum boonei (strain DSM 19572 / T469)</name>
    <dbReference type="NCBI Taxonomy" id="439481"/>
    <lineage>
        <taxon>Archaea</taxon>
        <taxon>Methanobacteriati</taxon>
        <taxon>Thermoplasmatota</taxon>
        <taxon>DHVE2 group</taxon>
        <taxon>Candidatus Aciduliprofundum</taxon>
    </lineage>
</organism>
<dbReference type="Pfam" id="PF20268">
    <property type="entry name" value="SBDS_C"/>
    <property type="match status" value="1"/>
</dbReference>
<dbReference type="InterPro" id="IPR036786">
    <property type="entry name" value="Ribosome_mat_SBDS_N_sf"/>
</dbReference>
<dbReference type="SUPFAM" id="SSF54980">
    <property type="entry name" value="EF-G C-terminal domain-like"/>
    <property type="match status" value="1"/>
</dbReference>
<dbReference type="GeneID" id="8827122"/>
<dbReference type="GO" id="GO:0042256">
    <property type="term" value="P:cytosolic ribosome assembly"/>
    <property type="evidence" value="ECO:0007669"/>
    <property type="project" value="InterPro"/>
</dbReference>
<reference evidence="5" key="1">
    <citation type="submission" date="2010-02" db="EMBL/GenBank/DDBJ databases">
        <title>Complete sequence of Aciduliprofundum boonei T469.</title>
        <authorList>
            <consortium name="US DOE Joint Genome Institute"/>
            <person name="Lucas S."/>
            <person name="Copeland A."/>
            <person name="Lapidus A."/>
            <person name="Cheng J.-F."/>
            <person name="Bruce D."/>
            <person name="Goodwin L."/>
            <person name="Pitluck S."/>
            <person name="Saunders E."/>
            <person name="Detter J.C."/>
            <person name="Han C."/>
            <person name="Tapia R."/>
            <person name="Land M."/>
            <person name="Hauser L."/>
            <person name="Kyrpides N."/>
            <person name="Mikhailova N."/>
            <person name="Flores G."/>
            <person name="Reysenbach A.-L."/>
            <person name="Woyke T."/>
        </authorList>
    </citation>
    <scope>NUCLEOTIDE SEQUENCE</scope>
    <source>
        <strain evidence="5">T469</strain>
    </source>
</reference>
<dbReference type="InterPro" id="IPR019783">
    <property type="entry name" value="SDO1/SBDS_N"/>
</dbReference>
<dbReference type="InterPro" id="IPR037188">
    <property type="entry name" value="Sdo1/SBDS_central_sf"/>
</dbReference>
<evidence type="ECO:0000259" key="2">
    <source>
        <dbReference type="Pfam" id="PF01172"/>
    </source>
</evidence>
<evidence type="ECO:0000313" key="6">
    <source>
        <dbReference type="Proteomes" id="UP000001400"/>
    </source>
</evidence>
<dbReference type="EMBL" id="CP001941">
    <property type="protein sequence ID" value="ADD07996.1"/>
    <property type="molecule type" value="Genomic_DNA"/>
</dbReference>
<dbReference type="Gene3D" id="1.10.10.900">
    <property type="entry name" value="SBDS protein C-terminal domain, subdomain 1"/>
    <property type="match status" value="1"/>
</dbReference>
<keyword evidence="6" id="KW-1185">Reference proteome</keyword>
<sequence>MVRLEDAVIARYEHSGHRFEILVDPNIIDDVKSGKVENVIDYMVIDEIFKDAHKGDRASEELIKEVFGTTDVNEVAKEIIKKGQVQLTTEQRRKMLEEKKRRIIAEIARNAINPQTGAPHPPQRIELAMEEAKVHIDPFKSVEEQVPVVLKALRPIIPIRFEKVKIAIKVSGDMYGKIYGELSKSGTILQEEWQKDGSWIGVVEIPAGMQGEFLDMLNKKTHGNIQTKILRR</sequence>
<dbReference type="STRING" id="439481.Aboo_0184"/>
<dbReference type="InterPro" id="IPR035647">
    <property type="entry name" value="EFG_III/V"/>
</dbReference>
<evidence type="ECO:0000313" key="5">
    <source>
        <dbReference type="EMBL" id="ADD07996.1"/>
    </source>
</evidence>
<evidence type="ECO:0000259" key="3">
    <source>
        <dbReference type="Pfam" id="PF09377"/>
    </source>
</evidence>
<feature type="domain" description="Ribosome maturation protein SDO1/SBDS C-terminal" evidence="4">
    <location>
        <begin position="164"/>
        <end position="231"/>
    </location>
</feature>
<dbReference type="HOGENOM" id="CLU_043216_2_0_2"/>
<gene>
    <name evidence="5" type="ordered locus">Aboo_0184</name>
</gene>
<accession>B5IHI8</accession>
<dbReference type="PANTHER" id="PTHR10927:SF4">
    <property type="entry name" value="RIBOSOME MATURATION PROTEIN SDO1 HOMOLOG"/>
    <property type="match status" value="1"/>
</dbReference>
<name>B5IHI8_ACIB4</name>
<dbReference type="AlphaFoldDB" id="B5IHI8"/>
<dbReference type="InterPro" id="IPR046928">
    <property type="entry name" value="SDO1/SBDS_C"/>
</dbReference>
<protein>
    <submittedName>
        <fullName evidence="5">Ribosome maturation protein SBDS-like protein</fullName>
    </submittedName>
</protein>
<dbReference type="Pfam" id="PF01172">
    <property type="entry name" value="SBDS_N"/>
    <property type="match status" value="1"/>
</dbReference>
<dbReference type="Pfam" id="PF09377">
    <property type="entry name" value="SBDS_domain_II"/>
    <property type="match status" value="1"/>
</dbReference>
<dbReference type="KEGG" id="abi:Aboo_0184"/>
<dbReference type="PANTHER" id="PTHR10927">
    <property type="entry name" value="RIBOSOME MATURATION PROTEIN SBDS"/>
    <property type="match status" value="1"/>
</dbReference>
<proteinExistence type="inferred from homology"/>
<evidence type="ECO:0000256" key="1">
    <source>
        <dbReference type="ARBA" id="ARBA00007433"/>
    </source>
</evidence>
<dbReference type="Proteomes" id="UP000001400">
    <property type="component" value="Chromosome"/>
</dbReference>
<dbReference type="Gene3D" id="3.30.1250.10">
    <property type="entry name" value="Ribosome maturation protein SBDS, N-terminal domain"/>
    <property type="match status" value="1"/>
</dbReference>
<comment type="similarity">
    <text evidence="1">Belongs to the SDO1/SBDS family.</text>
</comment>
<dbReference type="InterPro" id="IPR039100">
    <property type="entry name" value="Sdo1/SBDS-like"/>
</dbReference>
<feature type="domain" description="Ribosome maturation protein SDO1/SBDS N-terminal" evidence="2">
    <location>
        <begin position="7"/>
        <end position="93"/>
    </location>
</feature>
<dbReference type="InterPro" id="IPR018978">
    <property type="entry name" value="SDO1/SBDS_central"/>
</dbReference>
<evidence type="ECO:0000259" key="4">
    <source>
        <dbReference type="Pfam" id="PF20268"/>
    </source>
</evidence>
<dbReference type="SUPFAM" id="SSF89895">
    <property type="entry name" value="FYSH domain"/>
    <property type="match status" value="1"/>
</dbReference>
<feature type="domain" description="Ribosome maturation protein SDO1/SBDS central" evidence="3">
    <location>
        <begin position="101"/>
        <end position="162"/>
    </location>
</feature>
<dbReference type="OrthoDB" id="84504at2157"/>
<dbReference type="eggNOG" id="arCOG04187">
    <property type="taxonomic scope" value="Archaea"/>
</dbReference>
<dbReference type="SUPFAM" id="SSF109728">
    <property type="entry name" value="Hypothetical protein AF0491, middle domain"/>
    <property type="match status" value="1"/>
</dbReference>
<dbReference type="InterPro" id="IPR002140">
    <property type="entry name" value="Sdo1/SBDS"/>
</dbReference>
<dbReference type="RefSeq" id="WP_008086719.1">
    <property type="nucleotide sequence ID" value="NC_013926.1"/>
</dbReference>
<dbReference type="NCBIfam" id="TIGR00291">
    <property type="entry name" value="RNA_SBDS"/>
    <property type="match status" value="1"/>
</dbReference>
<dbReference type="Gene3D" id="3.30.70.240">
    <property type="match status" value="1"/>
</dbReference>